<evidence type="ECO:0000313" key="1">
    <source>
        <dbReference type="EMBL" id="POM76921.1"/>
    </source>
</evidence>
<evidence type="ECO:0000313" key="2">
    <source>
        <dbReference type="Proteomes" id="UP000237271"/>
    </source>
</evidence>
<sequence>MNRIRRYRGKIETSISKYFNEEVFTKYREDFLRDGFVSKEIIWNFINNIVTGSHEHLA</sequence>
<organism evidence="1 2">
    <name type="scientific">Phytophthora palmivora</name>
    <dbReference type="NCBI Taxonomy" id="4796"/>
    <lineage>
        <taxon>Eukaryota</taxon>
        <taxon>Sar</taxon>
        <taxon>Stramenopiles</taxon>
        <taxon>Oomycota</taxon>
        <taxon>Peronosporomycetes</taxon>
        <taxon>Peronosporales</taxon>
        <taxon>Peronosporaceae</taxon>
        <taxon>Phytophthora</taxon>
    </lineage>
</organism>
<gene>
    <name evidence="1" type="ORF">PHPALM_5789</name>
</gene>
<reference evidence="1 2" key="1">
    <citation type="journal article" date="2017" name="Genome Biol. Evol.">
        <title>Phytophthora megakarya and P. palmivora, closely related causal agents of cacao black pod rot, underwent increases in genome sizes and gene numbers by different mechanisms.</title>
        <authorList>
            <person name="Ali S.S."/>
            <person name="Shao J."/>
            <person name="Lary D.J."/>
            <person name="Kronmiller B."/>
            <person name="Shen D."/>
            <person name="Strem M.D."/>
            <person name="Amoako-Attah I."/>
            <person name="Akrofi A.Y."/>
            <person name="Begoude B.A."/>
            <person name="Ten Hoopen G.M."/>
            <person name="Coulibaly K."/>
            <person name="Kebe B.I."/>
            <person name="Melnick R.L."/>
            <person name="Guiltinan M.J."/>
            <person name="Tyler B.M."/>
            <person name="Meinhardt L.W."/>
            <person name="Bailey B.A."/>
        </authorList>
    </citation>
    <scope>NUCLEOTIDE SEQUENCE [LARGE SCALE GENOMIC DNA]</scope>
    <source>
        <strain evidence="2">sbr112.9</strain>
    </source>
</reference>
<dbReference type="EMBL" id="NCKW01003296">
    <property type="protein sequence ID" value="POM76921.1"/>
    <property type="molecule type" value="Genomic_DNA"/>
</dbReference>
<comment type="caution">
    <text evidence="1">The sequence shown here is derived from an EMBL/GenBank/DDBJ whole genome shotgun (WGS) entry which is preliminary data.</text>
</comment>
<proteinExistence type="predicted"/>
<dbReference type="AlphaFoldDB" id="A0A2P4YGI7"/>
<keyword evidence="2" id="KW-1185">Reference proteome</keyword>
<protein>
    <submittedName>
        <fullName evidence="1">Uncharacterized protein</fullName>
    </submittedName>
</protein>
<dbReference type="OrthoDB" id="149757at2759"/>
<dbReference type="Proteomes" id="UP000237271">
    <property type="component" value="Unassembled WGS sequence"/>
</dbReference>
<name>A0A2P4YGI7_9STRA</name>
<accession>A0A2P4YGI7</accession>